<name>A0AAD4P847_PERFH</name>
<dbReference type="Gene3D" id="3.30.465.10">
    <property type="match status" value="1"/>
</dbReference>
<evidence type="ECO:0000256" key="6">
    <source>
        <dbReference type="ARBA" id="ARBA00023002"/>
    </source>
</evidence>
<dbReference type="InterPro" id="IPR016170">
    <property type="entry name" value="Cytok_DH_C_sf"/>
</dbReference>
<dbReference type="SUPFAM" id="SSF55103">
    <property type="entry name" value="FAD-linked oxidases, C-terminal domain"/>
    <property type="match status" value="1"/>
</dbReference>
<evidence type="ECO:0000256" key="3">
    <source>
        <dbReference type="ARBA" id="ARBA00011928"/>
    </source>
</evidence>
<gene>
    <name evidence="10" type="ORF">C2S53_011526</name>
</gene>
<proteinExistence type="inferred from homology"/>
<keyword evidence="11" id="KW-1185">Reference proteome</keyword>
<dbReference type="Proteomes" id="UP001190926">
    <property type="component" value="Unassembled WGS sequence"/>
</dbReference>
<dbReference type="InterPro" id="IPR016167">
    <property type="entry name" value="FAD-bd_PCMH_sub1"/>
</dbReference>
<dbReference type="InterPro" id="IPR016169">
    <property type="entry name" value="FAD-bd_PCMH_sub2"/>
</dbReference>
<dbReference type="GO" id="GO:0071949">
    <property type="term" value="F:FAD binding"/>
    <property type="evidence" value="ECO:0007669"/>
    <property type="project" value="InterPro"/>
</dbReference>
<evidence type="ECO:0000256" key="2">
    <source>
        <dbReference type="ARBA" id="ARBA00005466"/>
    </source>
</evidence>
<organism evidence="10 11">
    <name type="scientific">Perilla frutescens var. hirtella</name>
    <name type="common">Perilla citriodora</name>
    <name type="synonym">Perilla setoyensis</name>
    <dbReference type="NCBI Taxonomy" id="608512"/>
    <lineage>
        <taxon>Eukaryota</taxon>
        <taxon>Viridiplantae</taxon>
        <taxon>Streptophyta</taxon>
        <taxon>Embryophyta</taxon>
        <taxon>Tracheophyta</taxon>
        <taxon>Spermatophyta</taxon>
        <taxon>Magnoliopsida</taxon>
        <taxon>eudicotyledons</taxon>
        <taxon>Gunneridae</taxon>
        <taxon>Pentapetalae</taxon>
        <taxon>asterids</taxon>
        <taxon>lamiids</taxon>
        <taxon>Lamiales</taxon>
        <taxon>Lamiaceae</taxon>
        <taxon>Nepetoideae</taxon>
        <taxon>Elsholtzieae</taxon>
        <taxon>Perilla</taxon>
    </lineage>
</organism>
<keyword evidence="5" id="KW-0274">FAD</keyword>
<evidence type="ECO:0000256" key="5">
    <source>
        <dbReference type="ARBA" id="ARBA00022827"/>
    </source>
</evidence>
<feature type="signal peptide" evidence="8">
    <location>
        <begin position="1"/>
        <end position="23"/>
    </location>
</feature>
<evidence type="ECO:0000259" key="9">
    <source>
        <dbReference type="PROSITE" id="PS51387"/>
    </source>
</evidence>
<reference evidence="10 11" key="1">
    <citation type="journal article" date="2021" name="Nat. Commun.">
        <title>Incipient diploidization of the medicinal plant Perilla within 10,000 years.</title>
        <authorList>
            <person name="Zhang Y."/>
            <person name="Shen Q."/>
            <person name="Leng L."/>
            <person name="Zhang D."/>
            <person name="Chen S."/>
            <person name="Shi Y."/>
            <person name="Ning Z."/>
            <person name="Chen S."/>
        </authorList>
    </citation>
    <scope>NUCLEOTIDE SEQUENCE [LARGE SCALE GENOMIC DNA]</scope>
    <source>
        <strain evidence="11">cv. PC099</strain>
    </source>
</reference>
<dbReference type="GO" id="GO:0009690">
    <property type="term" value="P:cytokinin metabolic process"/>
    <property type="evidence" value="ECO:0007669"/>
    <property type="project" value="InterPro"/>
</dbReference>
<dbReference type="EMBL" id="SDAM02000109">
    <property type="protein sequence ID" value="KAH6829302.1"/>
    <property type="molecule type" value="Genomic_DNA"/>
</dbReference>
<dbReference type="PROSITE" id="PS00862">
    <property type="entry name" value="OX2_COVAL_FAD"/>
    <property type="match status" value="1"/>
</dbReference>
<comment type="cofactor">
    <cofactor evidence="1">
        <name>FAD</name>
        <dbReference type="ChEBI" id="CHEBI:57692"/>
    </cofactor>
</comment>
<dbReference type="InterPro" id="IPR016164">
    <property type="entry name" value="FAD-linked_Oxase-like_C"/>
</dbReference>
<keyword evidence="6" id="KW-0560">Oxidoreductase</keyword>
<dbReference type="InterPro" id="IPR015345">
    <property type="entry name" value="Cytokinin_DH_FAD/cytokin-bd"/>
</dbReference>
<dbReference type="Gene3D" id="3.30.43.10">
    <property type="entry name" value="Uridine Diphospho-n-acetylenolpyruvylglucosamine Reductase, domain 2"/>
    <property type="match status" value="1"/>
</dbReference>
<accession>A0AAD4P847</accession>
<dbReference type="EC" id="1.5.99.12" evidence="3"/>
<dbReference type="Pfam" id="PF09265">
    <property type="entry name" value="Cytokin-bind"/>
    <property type="match status" value="1"/>
</dbReference>
<protein>
    <recommendedName>
        <fullName evidence="3">cytokinin dehydrogenase</fullName>
        <ecNumber evidence="3">1.5.99.12</ecNumber>
    </recommendedName>
</protein>
<dbReference type="PANTHER" id="PTHR13878:SF127">
    <property type="entry name" value="CYTOKININ DEHYDROGENASE 3"/>
    <property type="match status" value="1"/>
</dbReference>
<keyword evidence="4" id="KW-0285">Flavoprotein</keyword>
<dbReference type="InterPro" id="IPR006093">
    <property type="entry name" value="Oxy_OxRdtase_FAD_BS"/>
</dbReference>
<evidence type="ECO:0000256" key="4">
    <source>
        <dbReference type="ARBA" id="ARBA00022630"/>
    </source>
</evidence>
<dbReference type="Gene3D" id="3.40.462.10">
    <property type="entry name" value="FAD-linked oxidases, C-terminal domain"/>
    <property type="match status" value="1"/>
</dbReference>
<feature type="domain" description="FAD-binding PCMH-type" evidence="9">
    <location>
        <begin position="63"/>
        <end position="244"/>
    </location>
</feature>
<evidence type="ECO:0000313" key="10">
    <source>
        <dbReference type="EMBL" id="KAH6829302.1"/>
    </source>
</evidence>
<dbReference type="InterPro" id="IPR050432">
    <property type="entry name" value="FAD-linked_Oxidoreductases_BP"/>
</dbReference>
<dbReference type="GO" id="GO:0019139">
    <property type="term" value="F:cytokinin dehydrogenase activity"/>
    <property type="evidence" value="ECO:0007669"/>
    <property type="project" value="UniProtKB-EC"/>
</dbReference>
<evidence type="ECO:0000256" key="1">
    <source>
        <dbReference type="ARBA" id="ARBA00001974"/>
    </source>
</evidence>
<feature type="chain" id="PRO_5042006158" description="cytokinin dehydrogenase" evidence="8">
    <location>
        <begin position="24"/>
        <end position="529"/>
    </location>
</feature>
<evidence type="ECO:0000256" key="8">
    <source>
        <dbReference type="SAM" id="SignalP"/>
    </source>
</evidence>
<sequence length="529" mass="59274">MTKPSKNPSKLIVILTIITYSISMPCTTNAISINCLPPSDIQLRLRSDSDAIAAASNDFGNLVQQTPSAVLYPSSVDDVVQLIKLSNDCPTPFTIAARGRGHSVRGQAAAHGGVVVEMSSLRRNGSAGIRVSWEASLGYYADVGAEQLWIDVLRAGLEHGLAPVSWTDYLYLSVGGTLSNGGISGQSSLHGPQISNVLELDVITGKGDLLTCSKEMNSELFFAVLGGLGQFGIITRARIVLYEAPTRAKWVRLIYNDFSKLTRDQEHLISLGDMNGPNYVEGSIITDKSPPNNWRSNSFYTASHQAKIHSFLKTNGGLLYSLELVKYYSFPDDDDTIDQEVELMVKDLSFIPGLVFKKDVAHVDFLNRVGSMEKQHMNWDNAHPWLNLFLPKSRIMDFNDGVFVNIIRRHNRTSGPILFYPLLKQKWDERMSAVVPEDEDIFYTLGLLHSTKRSESHVFDDLNNEILEFCSKNGIKIKQYLPFYESKEDWMEHYGSKWSTFQERKAKFDPRMILSPGQRIFTSVLESEL</sequence>
<evidence type="ECO:0000313" key="11">
    <source>
        <dbReference type="Proteomes" id="UP001190926"/>
    </source>
</evidence>
<dbReference type="InterPro" id="IPR006094">
    <property type="entry name" value="Oxid_FAD_bind_N"/>
</dbReference>
<dbReference type="InterPro" id="IPR036318">
    <property type="entry name" value="FAD-bd_PCMH-like_sf"/>
</dbReference>
<dbReference type="SUPFAM" id="SSF56176">
    <property type="entry name" value="FAD-binding/transporter-associated domain-like"/>
    <property type="match status" value="1"/>
</dbReference>
<dbReference type="PANTHER" id="PTHR13878">
    <property type="entry name" value="GULONOLACTONE OXIDASE"/>
    <property type="match status" value="1"/>
</dbReference>
<dbReference type="InterPro" id="IPR016166">
    <property type="entry name" value="FAD-bd_PCMH"/>
</dbReference>
<comment type="catalytic activity">
    <reaction evidence="7">
        <text>N(6)-dimethylallyladenine + A + H2O = 3-methyl-2-butenal + adenine + AH2</text>
        <dbReference type="Rhea" id="RHEA:13625"/>
        <dbReference type="ChEBI" id="CHEBI:13193"/>
        <dbReference type="ChEBI" id="CHEBI:15377"/>
        <dbReference type="ChEBI" id="CHEBI:15825"/>
        <dbReference type="ChEBI" id="CHEBI:16708"/>
        <dbReference type="ChEBI" id="CHEBI:17499"/>
        <dbReference type="ChEBI" id="CHEBI:17660"/>
        <dbReference type="EC" id="1.5.99.12"/>
    </reaction>
</comment>
<comment type="similarity">
    <text evidence="2">Belongs to the oxygen-dependent FAD-linked oxidoreductase family.</text>
</comment>
<dbReference type="AlphaFoldDB" id="A0AAD4P847"/>
<keyword evidence="8" id="KW-0732">Signal</keyword>
<dbReference type="Pfam" id="PF01565">
    <property type="entry name" value="FAD_binding_4"/>
    <property type="match status" value="1"/>
</dbReference>
<dbReference type="PROSITE" id="PS51387">
    <property type="entry name" value="FAD_PCMH"/>
    <property type="match status" value="1"/>
</dbReference>
<evidence type="ECO:0000256" key="7">
    <source>
        <dbReference type="ARBA" id="ARBA00048224"/>
    </source>
</evidence>
<comment type="caution">
    <text evidence="10">The sequence shown here is derived from an EMBL/GenBank/DDBJ whole genome shotgun (WGS) entry which is preliminary data.</text>
</comment>